<organism evidence="1">
    <name type="scientific">Arundo donax</name>
    <name type="common">Giant reed</name>
    <name type="synonym">Donax arundinaceus</name>
    <dbReference type="NCBI Taxonomy" id="35708"/>
    <lineage>
        <taxon>Eukaryota</taxon>
        <taxon>Viridiplantae</taxon>
        <taxon>Streptophyta</taxon>
        <taxon>Embryophyta</taxon>
        <taxon>Tracheophyta</taxon>
        <taxon>Spermatophyta</taxon>
        <taxon>Magnoliopsida</taxon>
        <taxon>Liliopsida</taxon>
        <taxon>Poales</taxon>
        <taxon>Poaceae</taxon>
        <taxon>PACMAD clade</taxon>
        <taxon>Arundinoideae</taxon>
        <taxon>Arundineae</taxon>
        <taxon>Arundo</taxon>
    </lineage>
</organism>
<evidence type="ECO:0000313" key="1">
    <source>
        <dbReference type="EMBL" id="JAD26413.1"/>
    </source>
</evidence>
<name>A0A0A8YLG9_ARUDO</name>
<proteinExistence type="predicted"/>
<sequence length="97" mass="11341">MVRQQQATDRLRQHNFSFTSTKPHHLYLSRHFLSFLCCSLFSFTLGTSSSLDITRAGNPMDENLLMWYAILTEELFKFVDHYITLRACDVHHFQVGA</sequence>
<dbReference type="EMBL" id="GBRH01271482">
    <property type="protein sequence ID" value="JAD26413.1"/>
    <property type="molecule type" value="Transcribed_RNA"/>
</dbReference>
<reference evidence="1" key="1">
    <citation type="submission" date="2014-09" db="EMBL/GenBank/DDBJ databases">
        <authorList>
            <person name="Magalhaes I.L.F."/>
            <person name="Oliveira U."/>
            <person name="Santos F.R."/>
            <person name="Vidigal T.H.D.A."/>
            <person name="Brescovit A.D."/>
            <person name="Santos A.J."/>
        </authorList>
    </citation>
    <scope>NUCLEOTIDE SEQUENCE</scope>
    <source>
        <tissue evidence="1">Shoot tissue taken approximately 20 cm above the soil surface</tissue>
    </source>
</reference>
<accession>A0A0A8YLG9</accession>
<dbReference type="AlphaFoldDB" id="A0A0A8YLG9"/>
<protein>
    <submittedName>
        <fullName evidence="1">Uncharacterized protein</fullName>
    </submittedName>
</protein>
<reference evidence="1" key="2">
    <citation type="journal article" date="2015" name="Data Brief">
        <title>Shoot transcriptome of the giant reed, Arundo donax.</title>
        <authorList>
            <person name="Barrero R.A."/>
            <person name="Guerrero F.D."/>
            <person name="Moolhuijzen P."/>
            <person name="Goolsby J.A."/>
            <person name="Tidwell J."/>
            <person name="Bellgard S.E."/>
            <person name="Bellgard M.I."/>
        </authorList>
    </citation>
    <scope>NUCLEOTIDE SEQUENCE</scope>
    <source>
        <tissue evidence="1">Shoot tissue taken approximately 20 cm above the soil surface</tissue>
    </source>
</reference>